<comment type="catalytic activity">
    <reaction evidence="1">
        <text>a 1,2-diacyl-sn-glycero-3-phosphocholine + H2O = a 1,2-diacyl-sn-glycero-3-phosphate + choline + H(+)</text>
        <dbReference type="Rhea" id="RHEA:14445"/>
        <dbReference type="ChEBI" id="CHEBI:15354"/>
        <dbReference type="ChEBI" id="CHEBI:15377"/>
        <dbReference type="ChEBI" id="CHEBI:15378"/>
        <dbReference type="ChEBI" id="CHEBI:57643"/>
        <dbReference type="ChEBI" id="CHEBI:58608"/>
        <dbReference type="EC" id="3.1.4.4"/>
    </reaction>
</comment>
<sequence>MLVASRFRSRKSATVLSALLLATGLQTVNAPEAAAALPEISTVFNDPAGTTQEQQAIRLQLQSLINSAATGSEITVALYHMWDETTARALATAHTERGVNVRVLLDSTSVSSNPSNPSYGILRDALGTDRAQSSFVGLCPQGRACLGDPANGASINHNKFFLFSQVDGASNLVVQTSSNLTPSQYSRMPNDAVLLQNTGIYTAYRSYFGKLASQDWDSWAYTTATFSPYKVYFYPYVPGTGNSSDTIWNILDDVTCTWTEGSTTLRSKVRVAVLKITRKGVAEKLVALKKAGCDVEIVYAESSSAEGTGSPGTWDTLHTAGGPAVRCYNHDEDGDSTTTNSTVHSKYLLIDGKYAGAVNKLVWTGSHNYSGPALRENDEALLKIDSTTVHDRYVANFTAVTAAAVPGTADDTPACKGV</sequence>
<evidence type="ECO:0000313" key="10">
    <source>
        <dbReference type="Proteomes" id="UP000037251"/>
    </source>
</evidence>
<evidence type="ECO:0000256" key="2">
    <source>
        <dbReference type="ARBA" id="ARBA00008664"/>
    </source>
</evidence>
<gene>
    <name evidence="9" type="ORF">ADK37_34795</name>
</gene>
<protein>
    <recommendedName>
        <fullName evidence="3">phospholipase D</fullName>
        <ecNumber evidence="3">3.1.4.4</ecNumber>
    </recommendedName>
</protein>
<dbReference type="Pfam" id="PF13091">
    <property type="entry name" value="PLDc_2"/>
    <property type="match status" value="2"/>
</dbReference>
<evidence type="ECO:0000256" key="4">
    <source>
        <dbReference type="ARBA" id="ARBA00022801"/>
    </source>
</evidence>
<dbReference type="PANTHER" id="PTHR43856:SF1">
    <property type="entry name" value="MITOCHONDRIAL CARDIOLIPIN HYDROLASE"/>
    <property type="match status" value="1"/>
</dbReference>
<dbReference type="GO" id="GO:0006793">
    <property type="term" value="P:phosphorus metabolic process"/>
    <property type="evidence" value="ECO:0007669"/>
    <property type="project" value="UniProtKB-ARBA"/>
</dbReference>
<dbReference type="eggNOG" id="COG1502">
    <property type="taxonomic scope" value="Bacteria"/>
</dbReference>
<dbReference type="SUPFAM" id="SSF56024">
    <property type="entry name" value="Phospholipase D/nuclease"/>
    <property type="match status" value="2"/>
</dbReference>
<feature type="domain" description="PLD phosphodiesterase" evidence="8">
    <location>
        <begin position="339"/>
        <end position="373"/>
    </location>
</feature>
<evidence type="ECO:0000256" key="6">
    <source>
        <dbReference type="ARBA" id="ARBA00023098"/>
    </source>
</evidence>
<dbReference type="InterPro" id="IPR051406">
    <property type="entry name" value="PLD_domain"/>
</dbReference>
<dbReference type="EMBL" id="LGUS01000213">
    <property type="protein sequence ID" value="KOG30401.1"/>
    <property type="molecule type" value="Genomic_DNA"/>
</dbReference>
<dbReference type="Gene3D" id="3.30.870.10">
    <property type="entry name" value="Endonuclease Chain A"/>
    <property type="match status" value="2"/>
</dbReference>
<dbReference type="STRING" id="67356.AQJ84_23040"/>
<dbReference type="AlphaFoldDB" id="A0A0L8KWT5"/>
<name>A0A0L8KWT5_9ACTN</name>
<evidence type="ECO:0000256" key="1">
    <source>
        <dbReference type="ARBA" id="ARBA00000798"/>
    </source>
</evidence>
<dbReference type="GO" id="GO:0016891">
    <property type="term" value="F:RNA endonuclease activity producing 5'-phosphomonoesters, hydrolytic mechanism"/>
    <property type="evidence" value="ECO:0007669"/>
    <property type="project" value="TreeGrafter"/>
</dbReference>
<feature type="signal peptide" evidence="7">
    <location>
        <begin position="1"/>
        <end position="30"/>
    </location>
</feature>
<organism evidence="9 10">
    <name type="scientific">Streptomyces resistomycificus</name>
    <dbReference type="NCBI Taxonomy" id="67356"/>
    <lineage>
        <taxon>Bacteria</taxon>
        <taxon>Bacillati</taxon>
        <taxon>Actinomycetota</taxon>
        <taxon>Actinomycetes</taxon>
        <taxon>Kitasatosporales</taxon>
        <taxon>Streptomycetaceae</taxon>
        <taxon>Streptomyces</taxon>
        <taxon>Streptomyces aurantiacus group</taxon>
    </lineage>
</organism>
<dbReference type="Proteomes" id="UP000037251">
    <property type="component" value="Unassembled WGS sequence"/>
</dbReference>
<dbReference type="GO" id="GO:0016042">
    <property type="term" value="P:lipid catabolic process"/>
    <property type="evidence" value="ECO:0007669"/>
    <property type="project" value="UniProtKB-KW"/>
</dbReference>
<dbReference type="InterPro" id="IPR025202">
    <property type="entry name" value="PLD-like_dom"/>
</dbReference>
<evidence type="ECO:0000256" key="5">
    <source>
        <dbReference type="ARBA" id="ARBA00022963"/>
    </source>
</evidence>
<dbReference type="PANTHER" id="PTHR43856">
    <property type="entry name" value="CARDIOLIPIN HYDROLASE"/>
    <property type="match status" value="1"/>
</dbReference>
<evidence type="ECO:0000259" key="8">
    <source>
        <dbReference type="PROSITE" id="PS50035"/>
    </source>
</evidence>
<comment type="caution">
    <text evidence="9">The sequence shown here is derived from an EMBL/GenBank/DDBJ whole genome shotgun (WGS) entry which is preliminary data.</text>
</comment>
<dbReference type="RefSeq" id="WP_030043418.1">
    <property type="nucleotide sequence ID" value="NZ_KL575629.1"/>
</dbReference>
<reference evidence="10" key="1">
    <citation type="submission" date="2015-07" db="EMBL/GenBank/DDBJ databases">
        <authorList>
            <person name="Ju K.-S."/>
            <person name="Doroghazi J.R."/>
            <person name="Metcalf W.W."/>
        </authorList>
    </citation>
    <scope>NUCLEOTIDE SEQUENCE [LARGE SCALE GENOMIC DNA]</scope>
    <source>
        <strain evidence="10">NRRL 2290</strain>
    </source>
</reference>
<dbReference type="PROSITE" id="PS50035">
    <property type="entry name" value="PLD"/>
    <property type="match status" value="1"/>
</dbReference>
<keyword evidence="5" id="KW-0442">Lipid degradation</keyword>
<dbReference type="InterPro" id="IPR001736">
    <property type="entry name" value="PLipase_D/transphosphatidylase"/>
</dbReference>
<evidence type="ECO:0000256" key="7">
    <source>
        <dbReference type="SAM" id="SignalP"/>
    </source>
</evidence>
<keyword evidence="6" id="KW-0443">Lipid metabolism</keyword>
<evidence type="ECO:0000313" key="9">
    <source>
        <dbReference type="EMBL" id="KOG30401.1"/>
    </source>
</evidence>
<evidence type="ECO:0000256" key="3">
    <source>
        <dbReference type="ARBA" id="ARBA00012027"/>
    </source>
</evidence>
<feature type="chain" id="PRO_5044366959" description="phospholipase D" evidence="7">
    <location>
        <begin position="31"/>
        <end position="418"/>
    </location>
</feature>
<comment type="similarity">
    <text evidence="2">Belongs to the phospholipase D family.</text>
</comment>
<keyword evidence="10" id="KW-1185">Reference proteome</keyword>
<dbReference type="PATRIC" id="fig|67356.5.peg.7434"/>
<dbReference type="GO" id="GO:0004630">
    <property type="term" value="F:phospholipase D activity"/>
    <property type="evidence" value="ECO:0007669"/>
    <property type="project" value="UniProtKB-EC"/>
</dbReference>
<keyword evidence="4" id="KW-0378">Hydrolase</keyword>
<accession>A0A0L8KWT5</accession>
<proteinExistence type="inferred from homology"/>
<keyword evidence="7" id="KW-0732">Signal</keyword>
<dbReference type="OrthoDB" id="3740959at2"/>
<dbReference type="EC" id="3.1.4.4" evidence="3"/>